<protein>
    <submittedName>
        <fullName evidence="2">Partial transposase</fullName>
    </submittedName>
</protein>
<evidence type="ECO:0000259" key="1">
    <source>
        <dbReference type="Pfam" id="PF13518"/>
    </source>
</evidence>
<dbReference type="OrthoDB" id="9803878at2"/>
<accession>Q92QQ7</accession>
<dbReference type="KEGG" id="sme:SMc04433"/>
<evidence type="ECO:0000313" key="2">
    <source>
        <dbReference type="EMBL" id="CAC45829.1"/>
    </source>
</evidence>
<dbReference type="Proteomes" id="UP000001976">
    <property type="component" value="Chromosome"/>
</dbReference>
<dbReference type="AlphaFoldDB" id="Q92QQ7"/>
<reference evidence="3" key="2">
    <citation type="journal article" date="2001" name="Science">
        <title>The composite genome of the legume symbiont Sinorhizobium meliloti.</title>
        <authorList>
            <person name="Galibert F."/>
            <person name="Finan T.M."/>
            <person name="Long S.R."/>
            <person name="Puehler A."/>
            <person name="Abola P."/>
            <person name="Ampe F."/>
            <person name="Barloy-Hubler F."/>
            <person name="Barnett M.J."/>
            <person name="Becker A."/>
            <person name="Boistard P."/>
            <person name="Bothe G."/>
            <person name="Boutry M."/>
            <person name="Bowser L."/>
            <person name="Buhrmester J."/>
            <person name="Cadieu E."/>
            <person name="Capela D."/>
            <person name="Chain P."/>
            <person name="Cowie A."/>
            <person name="Davis R.W."/>
            <person name="Dreano S."/>
            <person name="Federspiel N.A."/>
            <person name="Fisher R.F."/>
            <person name="Gloux S."/>
            <person name="Godrie T."/>
            <person name="Goffeau A."/>
            <person name="Golding B."/>
            <person name="Gouzy J."/>
            <person name="Gurjal M."/>
            <person name="Hernandez-Lucas I."/>
            <person name="Hong A."/>
            <person name="Huizar L."/>
            <person name="Hyman R.W."/>
            <person name="Jones T."/>
            <person name="Kahn D."/>
            <person name="Kahn M.L."/>
            <person name="Kalman S."/>
            <person name="Keating D.H."/>
            <person name="Kiss E."/>
            <person name="Komp C."/>
            <person name="Lelaure V."/>
            <person name="Masuy D."/>
            <person name="Palm C."/>
            <person name="Peck M.C."/>
            <person name="Pohl T.M."/>
            <person name="Portetelle D."/>
            <person name="Purnelle B."/>
            <person name="Ramsperger U."/>
            <person name="Surzycki R."/>
            <person name="Thebault P."/>
            <person name="Vandenbol M."/>
            <person name="Vorhoelter F.J."/>
            <person name="Weidner S."/>
            <person name="Wells D.H."/>
            <person name="Wong K."/>
            <person name="Yeh K.-C."/>
            <person name="Batut J."/>
        </authorList>
    </citation>
    <scope>NUCLEOTIDE SEQUENCE [LARGE SCALE GENOMIC DNA]</scope>
    <source>
        <strain evidence="3">1021</strain>
    </source>
</reference>
<evidence type="ECO:0000313" key="3">
    <source>
        <dbReference type="Proteomes" id="UP000001976"/>
    </source>
</evidence>
<keyword evidence="3" id="KW-1185">Reference proteome</keyword>
<dbReference type="PATRIC" id="fig|266834.11.peg.2663"/>
<organism evidence="2 3">
    <name type="scientific">Rhizobium meliloti (strain 1021)</name>
    <name type="common">Ensifer meliloti</name>
    <name type="synonym">Sinorhizobium meliloti</name>
    <dbReference type="NCBI Taxonomy" id="266834"/>
    <lineage>
        <taxon>Bacteria</taxon>
        <taxon>Pseudomonadati</taxon>
        <taxon>Pseudomonadota</taxon>
        <taxon>Alphaproteobacteria</taxon>
        <taxon>Hyphomicrobiales</taxon>
        <taxon>Rhizobiaceae</taxon>
        <taxon>Sinorhizobium/Ensifer group</taxon>
        <taxon>Sinorhizobium</taxon>
    </lineage>
</organism>
<dbReference type="InterPro" id="IPR055247">
    <property type="entry name" value="InsJ-like_HTH"/>
</dbReference>
<dbReference type="eggNOG" id="COG2963">
    <property type="taxonomic scope" value="Bacteria"/>
</dbReference>
<proteinExistence type="predicted"/>
<sequence>MGERREFVRLALEEGVNRRELCRRFGISPDIGYKWLARWEAGDRELADRSRRPHISPMRCNEAVETEVLGVRDAHPAWGRAKLWAIWNGREPTRRFRPFMPSSSAMIGS</sequence>
<dbReference type="EnsemblBacteria" id="CAC45829">
    <property type="protein sequence ID" value="CAC45829"/>
    <property type="gene ID" value="SMc04433"/>
</dbReference>
<dbReference type="Pfam" id="PF13518">
    <property type="entry name" value="HTH_28"/>
    <property type="match status" value="1"/>
</dbReference>
<dbReference type="SUPFAM" id="SSF46689">
    <property type="entry name" value="Homeodomain-like"/>
    <property type="match status" value="1"/>
</dbReference>
<feature type="domain" description="Insertion element IS150 protein InsJ-like helix-turn-helix" evidence="1">
    <location>
        <begin position="3"/>
        <end position="54"/>
    </location>
</feature>
<gene>
    <name evidence="2" type="primary">TRm20N</name>
    <name evidence="2" type="ORF">SMc04433</name>
</gene>
<reference evidence="2 3" key="1">
    <citation type="journal article" date="2001" name="Proc. Natl. Acad. Sci. U.S.A.">
        <title>Analysis of the chromosome sequence of the legume symbiont Sinorhizobium meliloti strain 1021.</title>
        <authorList>
            <person name="Capela D."/>
            <person name="Barloy-Hubler F."/>
            <person name="Gouzy J."/>
            <person name="Bothe G."/>
            <person name="Ampe F."/>
            <person name="Batut J."/>
            <person name="Boistard P."/>
            <person name="Becker A."/>
            <person name="Boutry M."/>
            <person name="Cadieu E."/>
            <person name="Dreano S."/>
            <person name="Gloux S."/>
            <person name="Godrie T."/>
            <person name="Goffeau A."/>
            <person name="Kahn D."/>
            <person name="Kiss E."/>
            <person name="Lelaure V."/>
            <person name="Masuy D."/>
            <person name="Pohl T."/>
            <person name="Portetelle D."/>
            <person name="Puehler A."/>
            <person name="Purnelle B."/>
            <person name="Ramsperger U."/>
            <person name="Renard C."/>
            <person name="Thebault P."/>
            <person name="Vandenbol M."/>
            <person name="Weidner S."/>
            <person name="Galibert F."/>
        </authorList>
    </citation>
    <scope>NUCLEOTIDE SEQUENCE [LARGE SCALE GENOMIC DNA]</scope>
    <source>
        <strain evidence="2 3">1021</strain>
    </source>
</reference>
<dbReference type="InterPro" id="IPR009057">
    <property type="entry name" value="Homeodomain-like_sf"/>
</dbReference>
<dbReference type="HOGENOM" id="CLU_027402_15_4_5"/>
<name>Q92QQ7_RHIME</name>
<dbReference type="EMBL" id="AL591688">
    <property type="protein sequence ID" value="CAC45829.1"/>
    <property type="molecule type" value="Genomic_DNA"/>
</dbReference>